<evidence type="ECO:0000313" key="2">
    <source>
        <dbReference type="EMBL" id="WVO22602.1"/>
    </source>
</evidence>
<dbReference type="GeneID" id="89990704"/>
<name>A0ABZ2AW25_9TREE</name>
<keyword evidence="3" id="KW-1185">Reference proteome</keyword>
<accession>A0ABZ2AW25</accession>
<proteinExistence type="predicted"/>
<evidence type="ECO:0000256" key="1">
    <source>
        <dbReference type="SAM" id="MobiDB-lite"/>
    </source>
</evidence>
<organism evidence="2 3">
    <name type="scientific">Cryptococcus decagattii</name>
    <dbReference type="NCBI Taxonomy" id="1859122"/>
    <lineage>
        <taxon>Eukaryota</taxon>
        <taxon>Fungi</taxon>
        <taxon>Dikarya</taxon>
        <taxon>Basidiomycota</taxon>
        <taxon>Agaricomycotina</taxon>
        <taxon>Tremellomycetes</taxon>
        <taxon>Tremellales</taxon>
        <taxon>Cryptococcaceae</taxon>
        <taxon>Cryptococcus</taxon>
        <taxon>Cryptococcus gattii species complex</taxon>
    </lineage>
</organism>
<evidence type="ECO:0008006" key="4">
    <source>
        <dbReference type="Google" id="ProtNLM"/>
    </source>
</evidence>
<gene>
    <name evidence="2" type="ORF">IAS62_003932</name>
</gene>
<dbReference type="RefSeq" id="XP_064721841.1">
    <property type="nucleotide sequence ID" value="XM_064865769.1"/>
</dbReference>
<protein>
    <recommendedName>
        <fullName evidence="4">Mediator of RNA polymerase II transcription subunit 16</fullName>
    </recommendedName>
</protein>
<dbReference type="Proteomes" id="UP001432216">
    <property type="component" value="Chromosome 6"/>
</dbReference>
<reference evidence="2 3" key="1">
    <citation type="submission" date="2024-01" db="EMBL/GenBank/DDBJ databases">
        <title>Comparative genomics of Cryptococcus and Kwoniella reveals pathogenesis evolution and contrasting modes of karyotype evolution via chromosome fusion or intercentromeric recombination.</title>
        <authorList>
            <person name="Coelho M.A."/>
            <person name="David-Palma M."/>
            <person name="Shea T."/>
            <person name="Bowers K."/>
            <person name="McGinley-Smith S."/>
            <person name="Mohammad A.W."/>
            <person name="Gnirke A."/>
            <person name="Yurkov A.M."/>
            <person name="Nowrousian M."/>
            <person name="Sun S."/>
            <person name="Cuomo C.A."/>
            <person name="Heitman J."/>
        </authorList>
    </citation>
    <scope>NUCLEOTIDE SEQUENCE [LARGE SCALE GENOMIC DNA]</scope>
    <source>
        <strain evidence="2 3">7685027</strain>
    </source>
</reference>
<sequence>MFTPPPPAPPPAADWIILFRPDSTLAIYPRAALRPVHSPPPPPLATFAALPPPLAITHLYPPRTHLPHSRAPPAGPQPPLNFDPAHGPTFTLLTSSRLFLFYPQQQRMNVIQCPLHTRWHATSAGPNPPDDDCPIDRGWMDIVPGAQGVWIGWQRGNTTGVLRAEIGVDNAGNHFIQTLPMTLPVMTPLPFQGVDRRIKIHATLQSISFIFQPSQQAKDDAKDDAKDETIAEKVAAVLVYEDHVAFERRPIQLAPGFTEISGGNTLLFSMWEWYTAPLPTNTLLSPTGTTIQSLQPLHAVPPYSFALAVISSDSPTPFRVHLDLCAKQWNPKGHYPIKGIRGDLTTLVPSQGAERGQLGLCAVIDQYRSHHVGVVNKLIEQPVLGELPESASDTEKYAACAATSIILAERQDTNWSDVIHALQAIVPPSSGDELLLSIVQRIYNLAANEIHMDQLFLVSRVQIALFSVFLKNNADADADPRLALATDILRLNEASELVDRCATFDNDGSITFDLDSIWPLIPVFDWAITVIARAIRQAVLVGAAAEWQGSQDSLVKNPHCPLLILLHPALRSLCIRILSQLHQFSIFLATLDRPILLPENKVSPPSSNTRRDPMATVVAREQIRDIPLRHGINVEQWGRALESVIMTPDQTDIDQSLIQLSITPLYPHLAALLKILYTSSSLFTVDYFQSLDPNLHQHVVYDAINWSILHREGTGDKYGDETKDVVVCDRCGWQTKALTKSAPTPTPTPTPAISPWAEWKSQAEENCVCGGMWAIEQPDTMLYAVHTKN</sequence>
<dbReference type="EMBL" id="CP143811">
    <property type="protein sequence ID" value="WVO22602.1"/>
    <property type="molecule type" value="Genomic_DNA"/>
</dbReference>
<feature type="region of interest" description="Disordered" evidence="1">
    <location>
        <begin position="61"/>
        <end position="86"/>
    </location>
</feature>
<evidence type="ECO:0000313" key="3">
    <source>
        <dbReference type="Proteomes" id="UP001432216"/>
    </source>
</evidence>